<keyword evidence="3" id="KW-1185">Reference proteome</keyword>
<dbReference type="EMBL" id="SPUK01000001">
    <property type="protein sequence ID" value="TQW00457.1"/>
    <property type="molecule type" value="Genomic_DNA"/>
</dbReference>
<feature type="region of interest" description="Disordered" evidence="1">
    <location>
        <begin position="65"/>
        <end position="172"/>
    </location>
</feature>
<accession>A0A545VFG3</accession>
<dbReference type="STRING" id="43265.A0A545VFG3"/>
<evidence type="ECO:0000313" key="2">
    <source>
        <dbReference type="EMBL" id="TQW00457.1"/>
    </source>
</evidence>
<evidence type="ECO:0000256" key="1">
    <source>
        <dbReference type="SAM" id="MobiDB-lite"/>
    </source>
</evidence>
<feature type="compositionally biased region" description="Polar residues" evidence="1">
    <location>
        <begin position="140"/>
        <end position="150"/>
    </location>
</feature>
<dbReference type="OrthoDB" id="5371646at2759"/>
<dbReference type="Proteomes" id="UP000315783">
    <property type="component" value="Unassembled WGS sequence"/>
</dbReference>
<proteinExistence type="predicted"/>
<feature type="compositionally biased region" description="Low complexity" evidence="1">
    <location>
        <begin position="120"/>
        <end position="136"/>
    </location>
</feature>
<protein>
    <submittedName>
        <fullName evidence="2">Uncharacterized protein</fullName>
    </submittedName>
</protein>
<feature type="region of interest" description="Disordered" evidence="1">
    <location>
        <begin position="216"/>
        <end position="262"/>
    </location>
</feature>
<organism evidence="2 3">
    <name type="scientific">Cordyceps javanica</name>
    <dbReference type="NCBI Taxonomy" id="43265"/>
    <lineage>
        <taxon>Eukaryota</taxon>
        <taxon>Fungi</taxon>
        <taxon>Dikarya</taxon>
        <taxon>Ascomycota</taxon>
        <taxon>Pezizomycotina</taxon>
        <taxon>Sordariomycetes</taxon>
        <taxon>Hypocreomycetidae</taxon>
        <taxon>Hypocreales</taxon>
        <taxon>Cordycipitaceae</taxon>
        <taxon>Cordyceps</taxon>
    </lineage>
</organism>
<dbReference type="AlphaFoldDB" id="A0A545VFG3"/>
<comment type="caution">
    <text evidence="2">The sequence shown here is derived from an EMBL/GenBank/DDBJ whole genome shotgun (WGS) entry which is preliminary data.</text>
</comment>
<sequence>MDNPFTNKEHRFVLAEMIKNSSVDIYQLEHFVKAHGIVPDWLNMQLPRGRNVNECMLAAKQLSVPYHSRERNSSSSSHGDYPSISQAMRSPPTLQPSIHPPQPPSYQGSSSILPRPMSNGIMPGAATTTTIITMPASGSPRITKSAQGSADMSKPPPKKRGRPSRADRAKRELRPLLPQHLMPRPPSMDHQTQLSQQHIYQPGAYYSAQALPSTMDIQDLRPVQGSSPEPVRSVKKRRRGSTLDRLPPVGDIIGTPKSREED</sequence>
<evidence type="ECO:0000313" key="3">
    <source>
        <dbReference type="Proteomes" id="UP000315783"/>
    </source>
</evidence>
<name>A0A545VFG3_9HYPO</name>
<gene>
    <name evidence="2" type="ORF">IF1G_00388</name>
</gene>
<reference evidence="2 3" key="1">
    <citation type="journal article" date="2019" name="Appl. Microbiol. Biotechnol.">
        <title>Genome sequence of Isaria javanica and comparative genome analysis insights into family S53 peptidase evolution in fungal entomopathogens.</title>
        <authorList>
            <person name="Lin R."/>
            <person name="Zhang X."/>
            <person name="Xin B."/>
            <person name="Zou M."/>
            <person name="Gao Y."/>
            <person name="Qin F."/>
            <person name="Hu Q."/>
            <person name="Xie B."/>
            <person name="Cheng X."/>
        </authorList>
    </citation>
    <scope>NUCLEOTIDE SEQUENCE [LARGE SCALE GENOMIC DNA]</scope>
    <source>
        <strain evidence="2 3">IJ1G</strain>
    </source>
</reference>